<evidence type="ECO:0000256" key="1">
    <source>
        <dbReference type="SAM" id="Phobius"/>
    </source>
</evidence>
<feature type="transmembrane region" description="Helical" evidence="1">
    <location>
        <begin position="101"/>
        <end position="121"/>
    </location>
</feature>
<feature type="transmembrane region" description="Helical" evidence="1">
    <location>
        <begin position="35"/>
        <end position="55"/>
    </location>
</feature>
<accession>A0A6C0EMF9</accession>
<proteinExistence type="predicted"/>
<keyword evidence="1" id="KW-0812">Transmembrane</keyword>
<organism evidence="2">
    <name type="scientific">viral metagenome</name>
    <dbReference type="NCBI Taxonomy" id="1070528"/>
    <lineage>
        <taxon>unclassified sequences</taxon>
        <taxon>metagenomes</taxon>
        <taxon>organismal metagenomes</taxon>
    </lineage>
</organism>
<sequence length="145" mass="15581">MNKSIVYGLVTISALLSTAITLIRKYQMKAMSNHSILFIDTVITGLIMAGASLYIGGVEQFTKDLTKFKGTVLLSFIGASICTLGAALIGYNLVRSQKLSYLVIVSTGVGVIATMLASYMFLGDKITKTKILSIPFLLTGVYLAR</sequence>
<dbReference type="SUPFAM" id="SSF103481">
    <property type="entry name" value="Multidrug resistance efflux transporter EmrE"/>
    <property type="match status" value="1"/>
</dbReference>
<keyword evidence="1" id="KW-0472">Membrane</keyword>
<keyword evidence="1" id="KW-1133">Transmembrane helix</keyword>
<evidence type="ECO:0000313" key="2">
    <source>
        <dbReference type="EMBL" id="QHT30364.1"/>
    </source>
</evidence>
<protein>
    <recommendedName>
        <fullName evidence="3">EamA domain-containing protein</fullName>
    </recommendedName>
</protein>
<dbReference type="EMBL" id="MN738896">
    <property type="protein sequence ID" value="QHT30364.1"/>
    <property type="molecule type" value="Genomic_DNA"/>
</dbReference>
<dbReference type="InterPro" id="IPR037185">
    <property type="entry name" value="EmrE-like"/>
</dbReference>
<feature type="transmembrane region" description="Helical" evidence="1">
    <location>
        <begin position="6"/>
        <end position="23"/>
    </location>
</feature>
<feature type="transmembrane region" description="Helical" evidence="1">
    <location>
        <begin position="75"/>
        <end position="94"/>
    </location>
</feature>
<dbReference type="AlphaFoldDB" id="A0A6C0EMF9"/>
<name>A0A6C0EMF9_9ZZZZ</name>
<evidence type="ECO:0008006" key="3">
    <source>
        <dbReference type="Google" id="ProtNLM"/>
    </source>
</evidence>
<reference evidence="2" key="1">
    <citation type="journal article" date="2020" name="Nature">
        <title>Giant virus diversity and host interactions through global metagenomics.</title>
        <authorList>
            <person name="Schulz F."/>
            <person name="Roux S."/>
            <person name="Paez-Espino D."/>
            <person name="Jungbluth S."/>
            <person name="Walsh D.A."/>
            <person name="Denef V.J."/>
            <person name="McMahon K.D."/>
            <person name="Konstantinidis K.T."/>
            <person name="Eloe-Fadrosh E.A."/>
            <person name="Kyrpides N.C."/>
            <person name="Woyke T."/>
        </authorList>
    </citation>
    <scope>NUCLEOTIDE SEQUENCE</scope>
    <source>
        <strain evidence="2">GVMAG-M-3300009149-34</strain>
    </source>
</reference>